<keyword evidence="3" id="KW-0472">Membrane</keyword>
<evidence type="ECO:0000256" key="2">
    <source>
        <dbReference type="ARBA" id="ARBA00022448"/>
    </source>
</evidence>
<gene>
    <name evidence="4" type="ORF">ABLG96_06455</name>
</gene>
<evidence type="ECO:0000313" key="4">
    <source>
        <dbReference type="EMBL" id="XCG64942.1"/>
    </source>
</evidence>
<comment type="subcellular location">
    <subcellularLocation>
        <location evidence="1">Cell membrane</location>
        <topology evidence="1">Multi-pass membrane protein</topology>
    </subcellularLocation>
</comment>
<keyword evidence="3" id="KW-1133">Transmembrane helix</keyword>
<dbReference type="RefSeq" id="WP_353650553.1">
    <property type="nucleotide sequence ID" value="NZ_CP159218.1"/>
</dbReference>
<dbReference type="PANTHER" id="PTHR43386">
    <property type="entry name" value="OLIGOPEPTIDE TRANSPORT SYSTEM PERMEASE PROTEIN APPC"/>
    <property type="match status" value="1"/>
</dbReference>
<organism evidence="4">
    <name type="scientific">Nakamurella sp. A5-74</name>
    <dbReference type="NCBI Taxonomy" id="3158264"/>
    <lineage>
        <taxon>Bacteria</taxon>
        <taxon>Bacillati</taxon>
        <taxon>Actinomycetota</taxon>
        <taxon>Actinomycetes</taxon>
        <taxon>Nakamurellales</taxon>
        <taxon>Nakamurellaceae</taxon>
        <taxon>Nakamurella</taxon>
    </lineage>
</organism>
<evidence type="ECO:0000256" key="3">
    <source>
        <dbReference type="SAM" id="Phobius"/>
    </source>
</evidence>
<reference evidence="4" key="1">
    <citation type="submission" date="2024-05" db="EMBL/GenBank/DDBJ databases">
        <authorList>
            <person name="Cai S.Y."/>
            <person name="Jin L.M."/>
            <person name="Li H.R."/>
        </authorList>
    </citation>
    <scope>NUCLEOTIDE SEQUENCE</scope>
    <source>
        <strain evidence="4">A5-74</strain>
    </source>
</reference>
<keyword evidence="3" id="KW-0812">Transmembrane</keyword>
<evidence type="ECO:0008006" key="5">
    <source>
        <dbReference type="Google" id="ProtNLM"/>
    </source>
</evidence>
<feature type="transmembrane region" description="Helical" evidence="3">
    <location>
        <begin position="44"/>
        <end position="65"/>
    </location>
</feature>
<dbReference type="PANTHER" id="PTHR43386:SF1">
    <property type="entry name" value="D,D-DIPEPTIDE TRANSPORT SYSTEM PERMEASE PROTEIN DDPC-RELATED"/>
    <property type="match status" value="1"/>
</dbReference>
<name>A0AAU8DSD4_9ACTN</name>
<dbReference type="InterPro" id="IPR050366">
    <property type="entry name" value="BP-dependent_transpt_permease"/>
</dbReference>
<evidence type="ECO:0000256" key="1">
    <source>
        <dbReference type="ARBA" id="ARBA00004651"/>
    </source>
</evidence>
<proteinExistence type="predicted"/>
<protein>
    <recommendedName>
        <fullName evidence="5">ABC transporter permease subunit</fullName>
    </recommendedName>
</protein>
<accession>A0AAU8DSD4</accession>
<keyword evidence="2" id="KW-0813">Transport</keyword>
<dbReference type="EMBL" id="CP159218">
    <property type="protein sequence ID" value="XCG64942.1"/>
    <property type="molecule type" value="Genomic_DNA"/>
</dbReference>
<dbReference type="GO" id="GO:0005886">
    <property type="term" value="C:plasma membrane"/>
    <property type="evidence" value="ECO:0007669"/>
    <property type="project" value="UniProtKB-SubCell"/>
</dbReference>
<dbReference type="AlphaFoldDB" id="A0AAU8DSD4"/>
<sequence>MVGGLIVAESTQTFLGVGLQAPSVSWGLQLASAQSQFQEHPHMLLFPGLFLSVTVISVIALGDLLRDTLDPRNR</sequence>